<evidence type="ECO:0000313" key="3">
    <source>
        <dbReference type="Proteomes" id="UP001596052"/>
    </source>
</evidence>
<proteinExistence type="predicted"/>
<organism evidence="2 3">
    <name type="scientific">Prosthecobacter fluviatilis</name>
    <dbReference type="NCBI Taxonomy" id="445931"/>
    <lineage>
        <taxon>Bacteria</taxon>
        <taxon>Pseudomonadati</taxon>
        <taxon>Verrucomicrobiota</taxon>
        <taxon>Verrucomicrobiia</taxon>
        <taxon>Verrucomicrobiales</taxon>
        <taxon>Verrucomicrobiaceae</taxon>
        <taxon>Prosthecobacter</taxon>
    </lineage>
</organism>
<gene>
    <name evidence="2" type="ORF">ACFQDI_06905</name>
</gene>
<feature type="signal peptide" evidence="1">
    <location>
        <begin position="1"/>
        <end position="24"/>
    </location>
</feature>
<feature type="chain" id="PRO_5045142149" evidence="1">
    <location>
        <begin position="25"/>
        <end position="523"/>
    </location>
</feature>
<dbReference type="Proteomes" id="UP001596052">
    <property type="component" value="Unassembled WGS sequence"/>
</dbReference>
<comment type="caution">
    <text evidence="2">The sequence shown here is derived from an EMBL/GenBank/DDBJ whole genome shotgun (WGS) entry which is preliminary data.</text>
</comment>
<reference evidence="3" key="1">
    <citation type="journal article" date="2019" name="Int. J. Syst. Evol. Microbiol.">
        <title>The Global Catalogue of Microorganisms (GCM) 10K type strain sequencing project: providing services to taxonomists for standard genome sequencing and annotation.</title>
        <authorList>
            <consortium name="The Broad Institute Genomics Platform"/>
            <consortium name="The Broad Institute Genome Sequencing Center for Infectious Disease"/>
            <person name="Wu L."/>
            <person name="Ma J."/>
        </authorList>
    </citation>
    <scope>NUCLEOTIDE SEQUENCE [LARGE SCALE GENOMIC DNA]</scope>
    <source>
        <strain evidence="3">CGMCC 4.1469</strain>
    </source>
</reference>
<dbReference type="InterPro" id="IPR022265">
    <property type="entry name" value="CHP03790"/>
</dbReference>
<dbReference type="RefSeq" id="WP_377164784.1">
    <property type="nucleotide sequence ID" value="NZ_JBHSMQ010000002.1"/>
</dbReference>
<keyword evidence="1" id="KW-0732">Signal</keyword>
<dbReference type="NCBIfam" id="TIGR03790">
    <property type="entry name" value="TIGR03790 family protein"/>
    <property type="match status" value="1"/>
</dbReference>
<evidence type="ECO:0000256" key="1">
    <source>
        <dbReference type="SAM" id="SignalP"/>
    </source>
</evidence>
<dbReference type="EMBL" id="JBHSMQ010000002">
    <property type="protein sequence ID" value="MFC5454571.1"/>
    <property type="molecule type" value="Genomic_DNA"/>
</dbReference>
<accession>A0ABW0KNU0</accession>
<protein>
    <submittedName>
        <fullName evidence="2">TIGR03790 family protein</fullName>
    </submittedName>
</protein>
<evidence type="ECO:0000313" key="2">
    <source>
        <dbReference type="EMBL" id="MFC5454571.1"/>
    </source>
</evidence>
<keyword evidence="3" id="KW-1185">Reference proteome</keyword>
<name>A0ABW0KNU0_9BACT</name>
<sequence>MAGPFTHAIRHCFLLLLLAFPARAQLVADWDAAAETAVVFNLDFPGSRELAMFYAEKRHIPKEHVIGLRCSQEDSISRGEFESQLRGPLLQVFEKGHWWNAEPPQPGKPLTGDGAPTPAAASGKVRVLVLMRGVPFQIRRSAQKPRQSEEDEASVDSELAVLGLNNPPVKGGLRNPYFDQQTRFPRAQHTSGLLIVGRLDGPDDTTVRRMIDDAIYAEQTGLLGRAVIDLAQKTGAYQEGEDWLKNSAESYRHAGIPVFVDRSADLLRAGWPLPDTILYFGWYTDHIVGALASPDFHFKRGAIACHLHSFSASTIRSHDKAWAGPLLSRGAAVTFGNVFEPYLALTLHFDIFNKRLLEGFTVGEAAWNATPALSWMNVVLGDPLYRPYGKGIGGKLGEGTDRDYALYQGMALRLAGEPDGHIKTALTEFAEKRQRPRLLELTALLSALQSKLPQAIDLLEHAESTTKDAAELLRLRLYRAEMLRRAEKADAARQLLRETLKDARFKEQGAATAAESLLQDMGG</sequence>